<name>B9T686_RICCO</name>
<gene>
    <name evidence="9" type="ORF">RCOM_0668990</name>
</gene>
<dbReference type="Pfam" id="PF00560">
    <property type="entry name" value="LRR_1"/>
    <property type="match status" value="2"/>
</dbReference>
<dbReference type="InParanoid" id="B9T686"/>
<dbReference type="eggNOG" id="KOG0619">
    <property type="taxonomic scope" value="Eukaryota"/>
</dbReference>
<evidence type="ECO:0000256" key="2">
    <source>
        <dbReference type="ARBA" id="ARBA00022692"/>
    </source>
</evidence>
<dbReference type="GO" id="GO:0016020">
    <property type="term" value="C:membrane"/>
    <property type="evidence" value="ECO:0007669"/>
    <property type="project" value="UniProtKB-SubCell"/>
</dbReference>
<dbReference type="SUPFAM" id="SSF52058">
    <property type="entry name" value="L domain-like"/>
    <property type="match status" value="1"/>
</dbReference>
<keyword evidence="3" id="KW-0732">Signal</keyword>
<protein>
    <submittedName>
        <fullName evidence="9">Serine-threonine protein kinase, plant-type, putative</fullName>
    </submittedName>
</protein>
<evidence type="ECO:0000256" key="4">
    <source>
        <dbReference type="ARBA" id="ARBA00022989"/>
    </source>
</evidence>
<keyword evidence="2 8" id="KW-0812">Transmembrane</keyword>
<keyword evidence="6" id="KW-0675">Receptor</keyword>
<dbReference type="GO" id="GO:0016301">
    <property type="term" value="F:kinase activity"/>
    <property type="evidence" value="ECO:0007669"/>
    <property type="project" value="UniProtKB-KW"/>
</dbReference>
<keyword evidence="7" id="KW-0325">Glycoprotein</keyword>
<accession>B9T686</accession>
<dbReference type="EMBL" id="EQ974586">
    <property type="protein sequence ID" value="EEF28627.1"/>
    <property type="molecule type" value="Genomic_DNA"/>
</dbReference>
<evidence type="ECO:0000256" key="7">
    <source>
        <dbReference type="ARBA" id="ARBA00023180"/>
    </source>
</evidence>
<keyword evidence="9" id="KW-0418">Kinase</keyword>
<feature type="transmembrane region" description="Helical" evidence="8">
    <location>
        <begin position="214"/>
        <end position="238"/>
    </location>
</feature>
<evidence type="ECO:0000313" key="10">
    <source>
        <dbReference type="Proteomes" id="UP000008311"/>
    </source>
</evidence>
<dbReference type="InterPro" id="IPR032675">
    <property type="entry name" value="LRR_dom_sf"/>
</dbReference>
<evidence type="ECO:0000256" key="1">
    <source>
        <dbReference type="ARBA" id="ARBA00004479"/>
    </source>
</evidence>
<comment type="subcellular location">
    <subcellularLocation>
        <location evidence="1">Membrane</location>
        <topology evidence="1">Single-pass type I membrane protein</topology>
    </subcellularLocation>
</comment>
<dbReference type="PANTHER" id="PTHR48063:SF84">
    <property type="entry name" value="LRR RECEPTOR-LIKE SERINE_THREONINE-PROTEIN KINASE FLS2"/>
    <property type="match status" value="1"/>
</dbReference>
<dbReference type="InterPro" id="IPR046956">
    <property type="entry name" value="RLP23-like"/>
</dbReference>
<sequence>MNLFGNNFTGHIPERAGLGSVSLVVLEMGYNNFAGKIPGFIGDLKNLRILKLQIIDLSDNNLFGTILEKLEGLKTLITQPTDGELLGYVVSSMYSGVELSMAYKGKIPSEMTLLKGLAMLNLSHNALSGEIPSNIGDMIGLKLTRSEIQQMNLPYNNLSGKIPAGTRFNTLYGDGLAYTRNEHLCGCENLINCNDNTSSSSEETASVEDSIDRLLSIGVVVSGYGVGFWGYFGVLCLIKEQHIRRY</sequence>
<dbReference type="Proteomes" id="UP000008311">
    <property type="component" value="Unassembled WGS sequence"/>
</dbReference>
<evidence type="ECO:0000313" key="9">
    <source>
        <dbReference type="EMBL" id="EEF28627.1"/>
    </source>
</evidence>
<keyword evidence="5 8" id="KW-0472">Membrane</keyword>
<dbReference type="STRING" id="3988.B9T686"/>
<keyword evidence="9" id="KW-0808">Transferase</keyword>
<proteinExistence type="predicted"/>
<keyword evidence="4 8" id="KW-1133">Transmembrane helix</keyword>
<keyword evidence="10" id="KW-1185">Reference proteome</keyword>
<evidence type="ECO:0000256" key="3">
    <source>
        <dbReference type="ARBA" id="ARBA00022729"/>
    </source>
</evidence>
<dbReference type="AlphaFoldDB" id="B9T686"/>
<dbReference type="InterPro" id="IPR001611">
    <property type="entry name" value="Leu-rich_rpt"/>
</dbReference>
<evidence type="ECO:0000256" key="5">
    <source>
        <dbReference type="ARBA" id="ARBA00023136"/>
    </source>
</evidence>
<evidence type="ECO:0000256" key="8">
    <source>
        <dbReference type="SAM" id="Phobius"/>
    </source>
</evidence>
<dbReference type="PANTHER" id="PTHR48063">
    <property type="entry name" value="LRR RECEPTOR-LIKE KINASE"/>
    <property type="match status" value="1"/>
</dbReference>
<dbReference type="Gene3D" id="3.80.10.10">
    <property type="entry name" value="Ribonuclease Inhibitor"/>
    <property type="match status" value="1"/>
</dbReference>
<organism evidence="9 10">
    <name type="scientific">Ricinus communis</name>
    <name type="common">Castor bean</name>
    <dbReference type="NCBI Taxonomy" id="3988"/>
    <lineage>
        <taxon>Eukaryota</taxon>
        <taxon>Viridiplantae</taxon>
        <taxon>Streptophyta</taxon>
        <taxon>Embryophyta</taxon>
        <taxon>Tracheophyta</taxon>
        <taxon>Spermatophyta</taxon>
        <taxon>Magnoliopsida</taxon>
        <taxon>eudicotyledons</taxon>
        <taxon>Gunneridae</taxon>
        <taxon>Pentapetalae</taxon>
        <taxon>rosids</taxon>
        <taxon>fabids</taxon>
        <taxon>Malpighiales</taxon>
        <taxon>Euphorbiaceae</taxon>
        <taxon>Acalyphoideae</taxon>
        <taxon>Acalypheae</taxon>
        <taxon>Ricinus</taxon>
    </lineage>
</organism>
<reference evidence="10" key="1">
    <citation type="journal article" date="2010" name="Nat. Biotechnol.">
        <title>Draft genome sequence of the oilseed species Ricinus communis.</title>
        <authorList>
            <person name="Chan A.P."/>
            <person name="Crabtree J."/>
            <person name="Zhao Q."/>
            <person name="Lorenzi H."/>
            <person name="Orvis J."/>
            <person name="Puiu D."/>
            <person name="Melake-Berhan A."/>
            <person name="Jones K.M."/>
            <person name="Redman J."/>
            <person name="Chen G."/>
            <person name="Cahoon E.B."/>
            <person name="Gedil M."/>
            <person name="Stanke M."/>
            <person name="Haas B.J."/>
            <person name="Wortman J.R."/>
            <person name="Fraser-Liggett C.M."/>
            <person name="Ravel J."/>
            <person name="Rabinowicz P.D."/>
        </authorList>
    </citation>
    <scope>NUCLEOTIDE SEQUENCE [LARGE SCALE GENOMIC DNA]</scope>
    <source>
        <strain evidence="10">cv. Hale</strain>
    </source>
</reference>
<evidence type="ECO:0000256" key="6">
    <source>
        <dbReference type="ARBA" id="ARBA00023170"/>
    </source>
</evidence>